<organism evidence="1 2">
    <name type="scientific">Sutcliffiella cohnii</name>
    <dbReference type="NCBI Taxonomy" id="33932"/>
    <lineage>
        <taxon>Bacteria</taxon>
        <taxon>Bacillati</taxon>
        <taxon>Bacillota</taxon>
        <taxon>Bacilli</taxon>
        <taxon>Bacillales</taxon>
        <taxon>Bacillaceae</taxon>
        <taxon>Sutcliffiella</taxon>
    </lineage>
</organism>
<protein>
    <recommendedName>
        <fullName evidence="3">DUF4304 domain-containing protein</fullName>
    </recommendedName>
</protein>
<evidence type="ECO:0000313" key="2">
    <source>
        <dbReference type="Proteomes" id="UP000215224"/>
    </source>
</evidence>
<name>A0A223KRC7_9BACI</name>
<evidence type="ECO:0000313" key="1">
    <source>
        <dbReference type="EMBL" id="AST91937.1"/>
    </source>
</evidence>
<sequence length="133" mass="15788">MSLERNKMITELKKIVIPELRIRGFKGSFPHFRRISKDKIDLMTFQFDRYGGGFVIEVGVCPSEGITHSWGEKVLPNKVTAHDLHNKFRLKETKGQWFRYDVEYESKNIYEEVANEVLEHLYEAEDYWNMSIL</sequence>
<gene>
    <name evidence="1" type="ORF">BC6307_11950</name>
</gene>
<evidence type="ECO:0008006" key="3">
    <source>
        <dbReference type="Google" id="ProtNLM"/>
    </source>
</evidence>
<reference evidence="1 2" key="1">
    <citation type="submission" date="2016-12" db="EMBL/GenBank/DDBJ databases">
        <title>The whole genome sequencing and assembly of Bacillus cohnii DSM 6307T strain.</title>
        <authorList>
            <person name="Lee Y.-J."/>
            <person name="Yi H."/>
            <person name="Bahn Y.-S."/>
            <person name="Kim J.F."/>
            <person name="Lee D.-W."/>
        </authorList>
    </citation>
    <scope>NUCLEOTIDE SEQUENCE [LARGE SCALE GENOMIC DNA]</scope>
    <source>
        <strain evidence="1 2">DSM 6307</strain>
    </source>
</reference>
<dbReference type="AlphaFoldDB" id="A0A223KRC7"/>
<proteinExistence type="predicted"/>
<keyword evidence="2" id="KW-1185">Reference proteome</keyword>
<dbReference type="InterPro" id="IPR025412">
    <property type="entry name" value="DUF4304"/>
</dbReference>
<dbReference type="Pfam" id="PF14137">
    <property type="entry name" value="DUF4304"/>
    <property type="match status" value="1"/>
</dbReference>
<dbReference type="EMBL" id="CP018866">
    <property type="protein sequence ID" value="AST91937.1"/>
    <property type="molecule type" value="Genomic_DNA"/>
</dbReference>
<accession>A0A223KRC7</accession>
<dbReference type="Proteomes" id="UP000215224">
    <property type="component" value="Chromosome"/>
</dbReference>
<dbReference type="KEGG" id="bcoh:BC6307_11950"/>
<dbReference type="STRING" id="1314751.GCA_001591425_00268"/>